<name>A0ABD3DKS3_9LAMI</name>
<evidence type="ECO:0008006" key="3">
    <source>
        <dbReference type="Google" id="ProtNLM"/>
    </source>
</evidence>
<gene>
    <name evidence="1" type="ORF">CASFOL_013706</name>
</gene>
<evidence type="ECO:0000313" key="1">
    <source>
        <dbReference type="EMBL" id="KAL3642891.1"/>
    </source>
</evidence>
<accession>A0ABD3DKS3</accession>
<dbReference type="Gene3D" id="2.40.10.120">
    <property type="match status" value="1"/>
</dbReference>
<comment type="caution">
    <text evidence="1">The sequence shown here is derived from an EMBL/GenBank/DDBJ whole genome shotgun (WGS) entry which is preliminary data.</text>
</comment>
<dbReference type="SUPFAM" id="SSF50494">
    <property type="entry name" value="Trypsin-like serine proteases"/>
    <property type="match status" value="1"/>
</dbReference>
<dbReference type="InterPro" id="IPR009003">
    <property type="entry name" value="Peptidase_S1_PA"/>
</dbReference>
<dbReference type="Proteomes" id="UP001632038">
    <property type="component" value="Unassembled WGS sequence"/>
</dbReference>
<protein>
    <recommendedName>
        <fullName evidence="3">Trypsin-like serine protease</fullName>
    </recommendedName>
</protein>
<dbReference type="AlphaFoldDB" id="A0ABD3DKS3"/>
<keyword evidence="2" id="KW-1185">Reference proteome</keyword>
<evidence type="ECO:0000313" key="2">
    <source>
        <dbReference type="Proteomes" id="UP001632038"/>
    </source>
</evidence>
<proteinExistence type="predicted"/>
<reference evidence="2" key="1">
    <citation type="journal article" date="2024" name="IScience">
        <title>Strigolactones Initiate the Formation of Haustorium-like Structures in Castilleja.</title>
        <authorList>
            <person name="Buerger M."/>
            <person name="Peterson D."/>
            <person name="Chory J."/>
        </authorList>
    </citation>
    <scope>NUCLEOTIDE SEQUENCE [LARGE SCALE GENOMIC DNA]</scope>
</reference>
<sequence>MASSIQSLNRFLMSSSASALKYVPTRGFSQPSSPPCLKQLDSYLQDIQKSLSPSIVSLESSFSDREIHHSRRRGTGVFLEPNLIVTSAHVVGRVTAFYESKAVEKPDRFEHGCIRHRSYIGNTVAHTIDGKMLETKPLAVNFANDLAILKVVKPEGAFSSHCALSSSVPRKDDILMAISHRHKSESVIVLGDVRAIREKTVITKAPWPLDDELRWIEHNLFMFGDGKPQINPGEKVTGSITKVTGSPWFNLHSEVVGIASWEVKGEPAHCSVGFAVPSLYIRTVLAYAKSKGVEDPIVMDRWIDAHVAPGIDT</sequence>
<dbReference type="EMBL" id="JAVIJP010000016">
    <property type="protein sequence ID" value="KAL3642891.1"/>
    <property type="molecule type" value="Genomic_DNA"/>
</dbReference>
<dbReference type="Pfam" id="PF13365">
    <property type="entry name" value="Trypsin_2"/>
    <property type="match status" value="1"/>
</dbReference>
<organism evidence="1 2">
    <name type="scientific">Castilleja foliolosa</name>
    <dbReference type="NCBI Taxonomy" id="1961234"/>
    <lineage>
        <taxon>Eukaryota</taxon>
        <taxon>Viridiplantae</taxon>
        <taxon>Streptophyta</taxon>
        <taxon>Embryophyta</taxon>
        <taxon>Tracheophyta</taxon>
        <taxon>Spermatophyta</taxon>
        <taxon>Magnoliopsida</taxon>
        <taxon>eudicotyledons</taxon>
        <taxon>Gunneridae</taxon>
        <taxon>Pentapetalae</taxon>
        <taxon>asterids</taxon>
        <taxon>lamiids</taxon>
        <taxon>Lamiales</taxon>
        <taxon>Orobanchaceae</taxon>
        <taxon>Pedicularideae</taxon>
        <taxon>Castillejinae</taxon>
        <taxon>Castilleja</taxon>
    </lineage>
</organism>